<dbReference type="EMBL" id="KX405002">
    <property type="protein sequence ID" value="ANT42306.1"/>
    <property type="molecule type" value="Genomic_DNA"/>
</dbReference>
<sequence length="49" mass="5939">MKRVCKETLRQRITYLESVSKLGLSMNEEFQLEAYKMLLERLEKESEQE</sequence>
<proteinExistence type="predicted"/>
<gene>
    <name evidence="1" type="ORF">BPS11Q3_15</name>
</gene>
<dbReference type="KEGG" id="vg:30310466"/>
<accession>A0A1B1PDS1</accession>
<dbReference type="OrthoDB" id="27214at10239"/>
<name>A0A1B1PDS1_9CAUD</name>
<keyword evidence="2" id="KW-1185">Reference proteome</keyword>
<reference evidence="1 2" key="1">
    <citation type="submission" date="2016-06" db="EMBL/GenBank/DDBJ databases">
        <title>The whole genome sequencing of Salmonella bacteriophage BPS11Q3.</title>
        <authorList>
            <person name="Han H."/>
            <person name="Li X."/>
            <person name="Wei Y."/>
            <person name="Wei X."/>
            <person name="Zhang X."/>
        </authorList>
    </citation>
    <scope>NUCLEOTIDE SEQUENCE [LARGE SCALE GENOMIC DNA]</scope>
</reference>
<organism evidence="1 2">
    <name type="scientific">Salmonella phage BPS11Q3</name>
    <dbReference type="NCBI Taxonomy" id="1857099"/>
    <lineage>
        <taxon>Viruses</taxon>
        <taxon>Duplodnaviria</taxon>
        <taxon>Heunggongvirae</taxon>
        <taxon>Uroviricota</taxon>
        <taxon>Caudoviricetes</taxon>
        <taxon>Sarkviridae</taxon>
        <taxon>Guernseyvirinae</taxon>
        <taxon>Jerseyvirus</taxon>
        <taxon>Jerseyvirus BPS11Q3</taxon>
    </lineage>
</organism>
<evidence type="ECO:0000313" key="2">
    <source>
        <dbReference type="Proteomes" id="UP000203999"/>
    </source>
</evidence>
<protein>
    <submittedName>
        <fullName evidence="1">Uncharacterized protein</fullName>
    </submittedName>
</protein>
<dbReference type="Proteomes" id="UP000203999">
    <property type="component" value="Segment"/>
</dbReference>
<evidence type="ECO:0000313" key="1">
    <source>
        <dbReference type="EMBL" id="ANT42306.1"/>
    </source>
</evidence>
<dbReference type="GeneID" id="30310466"/>
<dbReference type="RefSeq" id="YP_009322822.1">
    <property type="nucleotide sequence ID" value="NC_031925.1"/>
</dbReference>